<dbReference type="Proteomes" id="UP001153332">
    <property type="component" value="Unassembled WGS sequence"/>
</dbReference>
<evidence type="ECO:0000313" key="2">
    <source>
        <dbReference type="Proteomes" id="UP001153332"/>
    </source>
</evidence>
<organism evidence="1 2">
    <name type="scientific">Lasiodiplodia mahajangana</name>
    <dbReference type="NCBI Taxonomy" id="1108764"/>
    <lineage>
        <taxon>Eukaryota</taxon>
        <taxon>Fungi</taxon>
        <taxon>Dikarya</taxon>
        <taxon>Ascomycota</taxon>
        <taxon>Pezizomycotina</taxon>
        <taxon>Dothideomycetes</taxon>
        <taxon>Dothideomycetes incertae sedis</taxon>
        <taxon>Botryosphaeriales</taxon>
        <taxon>Botryosphaeriaceae</taxon>
        <taxon>Lasiodiplodia</taxon>
    </lineage>
</organism>
<proteinExistence type="predicted"/>
<protein>
    <submittedName>
        <fullName evidence="1">Uncharacterized protein</fullName>
    </submittedName>
</protein>
<sequence length="266" mass="29985">MLNTTLRAETGYDDRRTTWGTTISRLGMSPHRPLSTDGELPDSNQLILVTRVSRGQDFRNTQLVTAIEFVIADLENSTLQGKGLAGVMDAMSTAMQNRSVASITSHQPERQNSARSCDEPRSMRRSSYREPNEEEFHPEQSLDNEANAPYKASKTFIQTTVDDTTKRKSDSLTGRPRATKRGRPTPYPRFQPLIQPLLGEEVLEGFINLVAAIKEEDKQYSCFQVSAQDNLERASRFSEISTHFERKTVTSVRKSRSRASAILDVR</sequence>
<reference evidence="1" key="1">
    <citation type="submission" date="2022-12" db="EMBL/GenBank/DDBJ databases">
        <title>Genome Sequence of Lasiodiplodia mahajangana.</title>
        <authorList>
            <person name="Buettner E."/>
        </authorList>
    </citation>
    <scope>NUCLEOTIDE SEQUENCE</scope>
    <source>
        <strain evidence="1">VT137</strain>
    </source>
</reference>
<comment type="caution">
    <text evidence="1">The sequence shown here is derived from an EMBL/GenBank/DDBJ whole genome shotgun (WGS) entry which is preliminary data.</text>
</comment>
<dbReference type="EMBL" id="JAPUUL010000466">
    <property type="protein sequence ID" value="KAJ8130577.1"/>
    <property type="molecule type" value="Genomic_DNA"/>
</dbReference>
<keyword evidence="2" id="KW-1185">Reference proteome</keyword>
<evidence type="ECO:0000313" key="1">
    <source>
        <dbReference type="EMBL" id="KAJ8130577.1"/>
    </source>
</evidence>
<name>A0ACC2JTB2_9PEZI</name>
<gene>
    <name evidence="1" type="ORF">O1611_g3046</name>
</gene>
<accession>A0ACC2JTB2</accession>